<comment type="caution">
    <text evidence="10">The sequence shown here is derived from an EMBL/GenBank/DDBJ whole genome shotgun (WGS) entry which is preliminary data.</text>
</comment>
<evidence type="ECO:0000256" key="6">
    <source>
        <dbReference type="ARBA" id="ARBA00022946"/>
    </source>
</evidence>
<evidence type="ECO:0000256" key="4">
    <source>
        <dbReference type="ARBA" id="ARBA00022640"/>
    </source>
</evidence>
<dbReference type="InterPro" id="IPR036873">
    <property type="entry name" value="Rhodanese-like_dom_sf"/>
</dbReference>
<evidence type="ECO:0000256" key="9">
    <source>
        <dbReference type="SAM" id="MobiDB-lite"/>
    </source>
</evidence>
<dbReference type="SUPFAM" id="SSF52821">
    <property type="entry name" value="Rhodanese/Cell cycle control phosphatase"/>
    <property type="match status" value="1"/>
</dbReference>
<dbReference type="Gene3D" id="3.40.250.10">
    <property type="entry name" value="Rhodanese-like domain"/>
    <property type="match status" value="1"/>
</dbReference>
<keyword evidence="4" id="KW-0934">Plastid</keyword>
<dbReference type="EMBL" id="JAUHHV010000007">
    <property type="protein sequence ID" value="KAK1418650.1"/>
    <property type="molecule type" value="Genomic_DNA"/>
</dbReference>
<reference evidence="10" key="1">
    <citation type="journal article" date="2023" name="bioRxiv">
        <title>Improved chromosome-level genome assembly for marigold (Tagetes erecta).</title>
        <authorList>
            <person name="Jiang F."/>
            <person name="Yuan L."/>
            <person name="Wang S."/>
            <person name="Wang H."/>
            <person name="Xu D."/>
            <person name="Wang A."/>
            <person name="Fan W."/>
        </authorList>
    </citation>
    <scope>NUCLEOTIDE SEQUENCE</scope>
    <source>
        <strain evidence="10">WSJ</strain>
        <tissue evidence="10">Leaf</tissue>
    </source>
</reference>
<organism evidence="10 11">
    <name type="scientific">Tagetes erecta</name>
    <name type="common">African marigold</name>
    <dbReference type="NCBI Taxonomy" id="13708"/>
    <lineage>
        <taxon>Eukaryota</taxon>
        <taxon>Viridiplantae</taxon>
        <taxon>Streptophyta</taxon>
        <taxon>Embryophyta</taxon>
        <taxon>Tracheophyta</taxon>
        <taxon>Spermatophyta</taxon>
        <taxon>Magnoliopsida</taxon>
        <taxon>eudicotyledons</taxon>
        <taxon>Gunneridae</taxon>
        <taxon>Pentapetalae</taxon>
        <taxon>asterids</taxon>
        <taxon>campanulids</taxon>
        <taxon>Asterales</taxon>
        <taxon>Asteraceae</taxon>
        <taxon>Asteroideae</taxon>
        <taxon>Heliantheae alliance</taxon>
        <taxon>Tageteae</taxon>
        <taxon>Tagetes</taxon>
    </lineage>
</organism>
<dbReference type="GO" id="GO:0009535">
    <property type="term" value="C:chloroplast thylakoid membrane"/>
    <property type="evidence" value="ECO:0007669"/>
    <property type="project" value="UniProtKB-ARBA"/>
</dbReference>
<evidence type="ECO:0000256" key="8">
    <source>
        <dbReference type="ARBA" id="ARBA00023136"/>
    </source>
</evidence>
<feature type="compositionally biased region" description="Pro residues" evidence="9">
    <location>
        <begin position="464"/>
        <end position="483"/>
    </location>
</feature>
<dbReference type="PANTHER" id="PTHR47377">
    <property type="entry name" value="RHODANESE-LIKE DOMAIN-CONTAINING PROTEIN 4, CHLOROPLASTIC"/>
    <property type="match status" value="1"/>
</dbReference>
<evidence type="ECO:0000313" key="10">
    <source>
        <dbReference type="EMBL" id="KAK1418650.1"/>
    </source>
</evidence>
<evidence type="ECO:0000256" key="2">
    <source>
        <dbReference type="ARBA" id="ARBA00004370"/>
    </source>
</evidence>
<evidence type="ECO:0000256" key="3">
    <source>
        <dbReference type="ARBA" id="ARBA00022528"/>
    </source>
</evidence>
<evidence type="ECO:0008006" key="12">
    <source>
        <dbReference type="Google" id="ProtNLM"/>
    </source>
</evidence>
<dbReference type="FunFam" id="3.40.250.10:FF:000044">
    <property type="entry name" value="Rhodanese-like domain-containing protein 4, chloroplastic"/>
    <property type="match status" value="1"/>
</dbReference>
<protein>
    <recommendedName>
        <fullName evidence="12">Rhodanese-like domain-containing protein 4, chloroplastic</fullName>
    </recommendedName>
</protein>
<name>A0AAD8NJU6_TARER</name>
<sequence length="483" mass="51596">MPFLYTHQEFPYCHPPESPQQQQQPSPKIKTFKNHTMEAYNAAGVLKPISVLKPDPKKHPSFPTIPHLKPRFNGTSSSLVLISSMFNSAFAKALTYEEALNQSTTASESSSFTAPDLDVSGVIDGIISFGVQNPLVLAGGAAVLAVPAILSQVFGKSKKPWGVESARIAYEKLSDDGNAQLLDIRASSDIRLVGGPDVRSLKKKTVTVAYNGDDKQGFLKKLSLKFKEPETTTLFILDKFDGSSELVAELVTVNGFKAAYAIKDGAEGSRGWMNSGLPWIAPKKSFGFDFGGLSDAVDGFLGEGSDAIALLFGVAAATGLSLLSFTEAETILEVLGSVALVQLISKKLLFAEDRKQTFKEVSEFVTSQIGPKEFLDDIKDIGKALLPPVTSKVLPAPTTTATKEAVVEPTDSIPAPEPTPEPAPTELQAEAATATTTAVEPPPAQVPKIEAKEEAVPKASRPLSPYPYYPNLKPPSSPTPSRP</sequence>
<proteinExistence type="predicted"/>
<keyword evidence="3" id="KW-0150">Chloroplast</keyword>
<evidence type="ECO:0000256" key="5">
    <source>
        <dbReference type="ARBA" id="ARBA00022692"/>
    </source>
</evidence>
<dbReference type="Proteomes" id="UP001229421">
    <property type="component" value="Unassembled WGS sequence"/>
</dbReference>
<evidence type="ECO:0000256" key="1">
    <source>
        <dbReference type="ARBA" id="ARBA00004229"/>
    </source>
</evidence>
<feature type="region of interest" description="Disordered" evidence="9">
    <location>
        <begin position="395"/>
        <end position="483"/>
    </location>
</feature>
<accession>A0AAD8NJU6</accession>
<keyword evidence="5" id="KW-0812">Transmembrane</keyword>
<dbReference type="AlphaFoldDB" id="A0AAD8NJU6"/>
<feature type="compositionally biased region" description="Low complexity" evidence="9">
    <location>
        <begin position="424"/>
        <end position="439"/>
    </location>
</feature>
<comment type="subcellular location">
    <subcellularLocation>
        <location evidence="2">Membrane</location>
    </subcellularLocation>
    <subcellularLocation>
        <location evidence="1">Plastid</location>
        <location evidence="1">Chloroplast</location>
    </subcellularLocation>
</comment>
<keyword evidence="6" id="KW-0809">Transit peptide</keyword>
<keyword evidence="8" id="KW-0472">Membrane</keyword>
<dbReference type="InterPro" id="IPR044240">
    <property type="entry name" value="STR4-like"/>
</dbReference>
<evidence type="ECO:0000313" key="11">
    <source>
        <dbReference type="Proteomes" id="UP001229421"/>
    </source>
</evidence>
<gene>
    <name evidence="10" type="ORF">QVD17_27795</name>
</gene>
<keyword evidence="11" id="KW-1185">Reference proteome</keyword>
<evidence type="ECO:0000256" key="7">
    <source>
        <dbReference type="ARBA" id="ARBA00022989"/>
    </source>
</evidence>
<keyword evidence="7" id="KW-1133">Transmembrane helix</keyword>
<dbReference type="PANTHER" id="PTHR47377:SF1">
    <property type="entry name" value="RHODANESE-LIKE DOMAIN-CONTAINING PROTEIN 4, CHLOROPLASTIC"/>
    <property type="match status" value="1"/>
</dbReference>